<reference evidence="1" key="1">
    <citation type="submission" date="2014-11" db="EMBL/GenBank/DDBJ databases">
        <authorList>
            <person name="Amaro Gonzalez C."/>
        </authorList>
    </citation>
    <scope>NUCLEOTIDE SEQUENCE</scope>
</reference>
<accession>A0A0E9RCE1</accession>
<organism evidence="1">
    <name type="scientific">Anguilla anguilla</name>
    <name type="common">European freshwater eel</name>
    <name type="synonym">Muraena anguilla</name>
    <dbReference type="NCBI Taxonomy" id="7936"/>
    <lineage>
        <taxon>Eukaryota</taxon>
        <taxon>Metazoa</taxon>
        <taxon>Chordata</taxon>
        <taxon>Craniata</taxon>
        <taxon>Vertebrata</taxon>
        <taxon>Euteleostomi</taxon>
        <taxon>Actinopterygii</taxon>
        <taxon>Neopterygii</taxon>
        <taxon>Teleostei</taxon>
        <taxon>Anguilliformes</taxon>
        <taxon>Anguillidae</taxon>
        <taxon>Anguilla</taxon>
    </lineage>
</organism>
<evidence type="ECO:0000313" key="1">
    <source>
        <dbReference type="EMBL" id="JAH26791.1"/>
    </source>
</evidence>
<reference evidence="1" key="2">
    <citation type="journal article" date="2015" name="Fish Shellfish Immunol.">
        <title>Early steps in the European eel (Anguilla anguilla)-Vibrio vulnificus interaction in the gills: Role of the RtxA13 toxin.</title>
        <authorList>
            <person name="Callol A."/>
            <person name="Pajuelo D."/>
            <person name="Ebbesson L."/>
            <person name="Teles M."/>
            <person name="MacKenzie S."/>
            <person name="Amaro C."/>
        </authorList>
    </citation>
    <scope>NUCLEOTIDE SEQUENCE</scope>
</reference>
<sequence>MVLVTGKPSQHTNDVRNTPLHFQMCSYHHLPYIFLKRNAPGKKM</sequence>
<protein>
    <submittedName>
        <fullName evidence="1">Uncharacterized protein</fullName>
    </submittedName>
</protein>
<dbReference type="AlphaFoldDB" id="A0A0E9RCE1"/>
<proteinExistence type="predicted"/>
<name>A0A0E9RCE1_ANGAN</name>
<dbReference type="EMBL" id="GBXM01081786">
    <property type="protein sequence ID" value="JAH26791.1"/>
    <property type="molecule type" value="Transcribed_RNA"/>
</dbReference>